<evidence type="ECO:0000256" key="2">
    <source>
        <dbReference type="ARBA" id="ARBA00022614"/>
    </source>
</evidence>
<keyword evidence="6 8" id="KW-0472">Membrane</keyword>
<feature type="region of interest" description="Disordered" evidence="7">
    <location>
        <begin position="200"/>
        <end position="243"/>
    </location>
</feature>
<evidence type="ECO:0000256" key="3">
    <source>
        <dbReference type="ARBA" id="ARBA00022692"/>
    </source>
</evidence>
<keyword evidence="4" id="KW-0677">Repeat</keyword>
<dbReference type="PROSITE" id="PS50011">
    <property type="entry name" value="PROTEIN_KINASE_DOM"/>
    <property type="match status" value="1"/>
</dbReference>
<dbReference type="Proteomes" id="UP000015453">
    <property type="component" value="Unassembled WGS sequence"/>
</dbReference>
<feature type="non-terminal residue" evidence="10">
    <location>
        <position position="1"/>
    </location>
</feature>
<keyword evidence="3 8" id="KW-0812">Transmembrane</keyword>
<dbReference type="SUPFAM" id="SSF56112">
    <property type="entry name" value="Protein kinase-like (PK-like)"/>
    <property type="match status" value="1"/>
</dbReference>
<dbReference type="InterPro" id="IPR011009">
    <property type="entry name" value="Kinase-like_dom_sf"/>
</dbReference>
<evidence type="ECO:0000256" key="8">
    <source>
        <dbReference type="SAM" id="Phobius"/>
    </source>
</evidence>
<proteinExistence type="predicted"/>
<dbReference type="InterPro" id="IPR032675">
    <property type="entry name" value="LRR_dom_sf"/>
</dbReference>
<evidence type="ECO:0000256" key="6">
    <source>
        <dbReference type="ARBA" id="ARBA00023136"/>
    </source>
</evidence>
<feature type="transmembrane region" description="Helical" evidence="8">
    <location>
        <begin position="171"/>
        <end position="192"/>
    </location>
</feature>
<dbReference type="InterPro" id="IPR000719">
    <property type="entry name" value="Prot_kinase_dom"/>
</dbReference>
<feature type="non-terminal residue" evidence="10">
    <location>
        <position position="536"/>
    </location>
</feature>
<keyword evidence="11" id="KW-1185">Reference proteome</keyword>
<keyword evidence="2" id="KW-0433">Leucine-rich repeat</keyword>
<name>S8DZ24_9LAMI</name>
<protein>
    <recommendedName>
        <fullName evidence="9">Protein kinase domain-containing protein</fullName>
    </recommendedName>
</protein>
<feature type="domain" description="Protein kinase" evidence="9">
    <location>
        <begin position="262"/>
        <end position="536"/>
    </location>
</feature>
<dbReference type="PANTHER" id="PTHR48007:SF38">
    <property type="entry name" value="LEUCINE-RICH REPEAT PROTEIN KINASE FAMILY PROTEIN"/>
    <property type="match status" value="1"/>
</dbReference>
<dbReference type="Pfam" id="PF00560">
    <property type="entry name" value="LRR_1"/>
    <property type="match status" value="3"/>
</dbReference>
<dbReference type="EMBL" id="AUSU01004318">
    <property type="protein sequence ID" value="EPS65307.1"/>
    <property type="molecule type" value="Genomic_DNA"/>
</dbReference>
<evidence type="ECO:0000259" key="9">
    <source>
        <dbReference type="PROSITE" id="PS50011"/>
    </source>
</evidence>
<dbReference type="InterPro" id="IPR046959">
    <property type="entry name" value="PRK1-6/SRF4-like"/>
</dbReference>
<evidence type="ECO:0000313" key="11">
    <source>
        <dbReference type="Proteomes" id="UP000015453"/>
    </source>
</evidence>
<comment type="subcellular location">
    <subcellularLocation>
        <location evidence="1">Membrane</location>
    </subcellularLocation>
</comment>
<dbReference type="PANTHER" id="PTHR48007">
    <property type="entry name" value="LEUCINE-RICH REPEAT RECEPTOR-LIKE PROTEIN KINASE PXC1"/>
    <property type="match status" value="1"/>
</dbReference>
<dbReference type="GO" id="GO:0004672">
    <property type="term" value="F:protein kinase activity"/>
    <property type="evidence" value="ECO:0007669"/>
    <property type="project" value="InterPro"/>
</dbReference>
<dbReference type="AlphaFoldDB" id="S8DZ24"/>
<comment type="caution">
    <text evidence="10">The sequence shown here is derived from an EMBL/GenBank/DDBJ whole genome shotgun (WGS) entry which is preliminary data.</text>
</comment>
<evidence type="ECO:0000256" key="4">
    <source>
        <dbReference type="ARBA" id="ARBA00022737"/>
    </source>
</evidence>
<evidence type="ECO:0000256" key="1">
    <source>
        <dbReference type="ARBA" id="ARBA00004370"/>
    </source>
</evidence>
<gene>
    <name evidence="10" type="ORF">M569_09473</name>
</gene>
<dbReference type="Pfam" id="PF00069">
    <property type="entry name" value="Pkinase"/>
    <property type="match status" value="1"/>
</dbReference>
<evidence type="ECO:0000256" key="7">
    <source>
        <dbReference type="SAM" id="MobiDB-lite"/>
    </source>
</evidence>
<dbReference type="Gene3D" id="3.30.200.20">
    <property type="entry name" value="Phosphorylase Kinase, domain 1"/>
    <property type="match status" value="1"/>
</dbReference>
<evidence type="ECO:0000313" key="10">
    <source>
        <dbReference type="EMBL" id="EPS65307.1"/>
    </source>
</evidence>
<dbReference type="SUPFAM" id="SSF52058">
    <property type="entry name" value="L domain-like"/>
    <property type="match status" value="1"/>
</dbReference>
<sequence length="536" mass="57206">LRLGNMGLSGNINVDALVSLPGLRSVSFMFNGFSGPIPEFNRIGVLKGLYISGNRFSGEIPSDFFAKMVGLKKVWFSGNNFSGPIPSSLVGLSQLIDLHLENNRFSGSIPHLGQISLVSLNLTNNRLEGEIPASLSRFDAASFSGNPGLCGTLLGLSCNPQASTSSSAKTMALGLLAAFSGILLLMIVGIVMMRGRHDEASYTDGDPQFSSSGRIDRDVTESGAPIQQRSGSSKKGSSSSSSSGVLVVMNGREEFGMKDLMKAAAEVLGNGAVGPSYKATMKGGGSAVVVKRVKEMVQMEKEEFETSMARLGRLKHTNVLPLLAYHYRREEKLLIYEHRPKGSLLFLLHGDRGIGHGELNWPARKKIIQGTANGLGYLHEQLSAALDLPHGHLKSSNVLLNPDYEPLLSDYGFCSLITPAAAAERVLAAYRSPEASSAVSPKCDVFCLGILILEILTGKFPSLYVAGGQGGMDLVRWVRSAAAAEEGRRLAELLDPDIAATPSAAAEMEELLRIAAACTEADPNQRLDLKEAVARI</sequence>
<reference evidence="10 11" key="1">
    <citation type="journal article" date="2013" name="BMC Genomics">
        <title>The miniature genome of a carnivorous plant Genlisea aurea contains a low number of genes and short non-coding sequences.</title>
        <authorList>
            <person name="Leushkin E.V."/>
            <person name="Sutormin R.A."/>
            <person name="Nabieva E.R."/>
            <person name="Penin A.A."/>
            <person name="Kondrashov A.S."/>
            <person name="Logacheva M.D."/>
        </authorList>
    </citation>
    <scope>NUCLEOTIDE SEQUENCE [LARGE SCALE GENOMIC DNA]</scope>
</reference>
<dbReference type="Gene3D" id="3.80.10.10">
    <property type="entry name" value="Ribonuclease Inhibitor"/>
    <property type="match status" value="1"/>
</dbReference>
<dbReference type="Gene3D" id="1.10.510.10">
    <property type="entry name" value="Transferase(Phosphotransferase) domain 1"/>
    <property type="match status" value="1"/>
</dbReference>
<dbReference type="InterPro" id="IPR001611">
    <property type="entry name" value="Leu-rich_rpt"/>
</dbReference>
<feature type="compositionally biased region" description="Low complexity" evidence="7">
    <location>
        <begin position="230"/>
        <end position="243"/>
    </location>
</feature>
<evidence type="ECO:0000256" key="5">
    <source>
        <dbReference type="ARBA" id="ARBA00022989"/>
    </source>
</evidence>
<dbReference type="GO" id="GO:0016020">
    <property type="term" value="C:membrane"/>
    <property type="evidence" value="ECO:0007669"/>
    <property type="project" value="UniProtKB-SubCell"/>
</dbReference>
<keyword evidence="5 8" id="KW-1133">Transmembrane helix</keyword>
<accession>S8DZ24</accession>
<organism evidence="10 11">
    <name type="scientific">Genlisea aurea</name>
    <dbReference type="NCBI Taxonomy" id="192259"/>
    <lineage>
        <taxon>Eukaryota</taxon>
        <taxon>Viridiplantae</taxon>
        <taxon>Streptophyta</taxon>
        <taxon>Embryophyta</taxon>
        <taxon>Tracheophyta</taxon>
        <taxon>Spermatophyta</taxon>
        <taxon>Magnoliopsida</taxon>
        <taxon>eudicotyledons</taxon>
        <taxon>Gunneridae</taxon>
        <taxon>Pentapetalae</taxon>
        <taxon>asterids</taxon>
        <taxon>lamiids</taxon>
        <taxon>Lamiales</taxon>
        <taxon>Lentibulariaceae</taxon>
        <taxon>Genlisea</taxon>
    </lineage>
</organism>
<dbReference type="GO" id="GO:0005524">
    <property type="term" value="F:ATP binding"/>
    <property type="evidence" value="ECO:0007669"/>
    <property type="project" value="InterPro"/>
</dbReference>
<dbReference type="OrthoDB" id="418615at2759"/>